<evidence type="ECO:0000256" key="2">
    <source>
        <dbReference type="ARBA" id="ARBA00022801"/>
    </source>
</evidence>
<evidence type="ECO:0000259" key="3">
    <source>
        <dbReference type="Pfam" id="PF03061"/>
    </source>
</evidence>
<dbReference type="EMBL" id="JAMC01000001">
    <property type="protein sequence ID" value="KEJ90462.1"/>
    <property type="molecule type" value="Genomic_DNA"/>
</dbReference>
<dbReference type="GO" id="GO:0016289">
    <property type="term" value="F:acyl-CoA hydrolase activity"/>
    <property type="evidence" value="ECO:0007669"/>
    <property type="project" value="TreeGrafter"/>
</dbReference>
<reference evidence="4 5" key="1">
    <citation type="submission" date="2014-01" db="EMBL/GenBank/DDBJ databases">
        <title>Sulfitobacter donghicola JCM 14565 Genome Sequencing.</title>
        <authorList>
            <person name="Lai Q."/>
            <person name="Hong Z."/>
        </authorList>
    </citation>
    <scope>NUCLEOTIDE SEQUENCE [LARGE SCALE GENOMIC DNA]</scope>
    <source>
        <strain evidence="4 5">JCM 14565</strain>
    </source>
</reference>
<dbReference type="eggNOG" id="COG2050">
    <property type="taxonomic scope" value="Bacteria"/>
</dbReference>
<dbReference type="OrthoDB" id="32575at2"/>
<dbReference type="InterPro" id="IPR011973">
    <property type="entry name" value="PaaD"/>
</dbReference>
<dbReference type="InterPro" id="IPR006683">
    <property type="entry name" value="Thioestr_dom"/>
</dbReference>
<comment type="similarity">
    <text evidence="1">Belongs to the thioesterase PaaI family.</text>
</comment>
<sequence length="146" mass="15597">MTPQERAERAAETMLAKDSASRDLGMKITHIAPGAATLTMPVTAKMLNGHQICHGGFIFTLADSAFAFACNSYNRLTVAQQNQITYVTSGKADELLTATALETALSGRSGVYDVMVTGEDGRIVATMRGLSRTIKGQLFPEHGDDT</sequence>
<keyword evidence="5" id="KW-1185">Reference proteome</keyword>
<dbReference type="SUPFAM" id="SSF54637">
    <property type="entry name" value="Thioesterase/thiol ester dehydrase-isomerase"/>
    <property type="match status" value="1"/>
</dbReference>
<dbReference type="STRING" id="1300350.Z948_1421"/>
<accession>A0A073IYK9</accession>
<dbReference type="Gene3D" id="3.10.129.10">
    <property type="entry name" value="Hotdog Thioesterase"/>
    <property type="match status" value="1"/>
</dbReference>
<dbReference type="InterPro" id="IPR029069">
    <property type="entry name" value="HotDog_dom_sf"/>
</dbReference>
<organism evidence="4 5">
    <name type="scientific">Sulfitobacter donghicola DSW-25 = KCTC 12864 = JCM 14565</name>
    <dbReference type="NCBI Taxonomy" id="1300350"/>
    <lineage>
        <taxon>Bacteria</taxon>
        <taxon>Pseudomonadati</taxon>
        <taxon>Pseudomonadota</taxon>
        <taxon>Alphaproteobacteria</taxon>
        <taxon>Rhodobacterales</taxon>
        <taxon>Roseobacteraceae</taxon>
        <taxon>Sulfitobacter</taxon>
    </lineage>
</organism>
<name>A0A073IYK9_9RHOB</name>
<proteinExistence type="inferred from homology"/>
<dbReference type="PANTHER" id="PTHR42856">
    <property type="entry name" value="ACYL-COENZYME A THIOESTERASE PAAI"/>
    <property type="match status" value="1"/>
</dbReference>
<dbReference type="FunFam" id="3.10.129.10:FF:000022">
    <property type="entry name" value="Phenylacetic acid degradation protein"/>
    <property type="match status" value="1"/>
</dbReference>
<dbReference type="NCBIfam" id="TIGR00369">
    <property type="entry name" value="unchar_dom_1"/>
    <property type="match status" value="1"/>
</dbReference>
<feature type="domain" description="Thioesterase" evidence="3">
    <location>
        <begin position="50"/>
        <end position="124"/>
    </location>
</feature>
<dbReference type="Proteomes" id="UP000027734">
    <property type="component" value="Unassembled WGS sequence"/>
</dbReference>
<protein>
    <submittedName>
        <fullName evidence="4">Phenylacetic acid degradation protein</fullName>
    </submittedName>
</protein>
<dbReference type="Pfam" id="PF03061">
    <property type="entry name" value="4HBT"/>
    <property type="match status" value="1"/>
</dbReference>
<dbReference type="RefSeq" id="WP_025058832.1">
    <property type="nucleotide sequence ID" value="NZ_JAMC01000001.1"/>
</dbReference>
<dbReference type="InterPro" id="IPR003736">
    <property type="entry name" value="PAAI_dom"/>
</dbReference>
<gene>
    <name evidence="4" type="ORF">DSW25_00655</name>
</gene>
<dbReference type="CDD" id="cd03443">
    <property type="entry name" value="PaaI_thioesterase"/>
    <property type="match status" value="1"/>
</dbReference>
<comment type="caution">
    <text evidence="4">The sequence shown here is derived from an EMBL/GenBank/DDBJ whole genome shotgun (WGS) entry which is preliminary data.</text>
</comment>
<evidence type="ECO:0000313" key="4">
    <source>
        <dbReference type="EMBL" id="KEJ90462.1"/>
    </source>
</evidence>
<dbReference type="PANTHER" id="PTHR42856:SF1">
    <property type="entry name" value="ACYL-COENZYME A THIOESTERASE PAAI"/>
    <property type="match status" value="1"/>
</dbReference>
<evidence type="ECO:0000256" key="1">
    <source>
        <dbReference type="ARBA" id="ARBA00008324"/>
    </source>
</evidence>
<dbReference type="NCBIfam" id="TIGR02286">
    <property type="entry name" value="PaaD"/>
    <property type="match status" value="1"/>
</dbReference>
<dbReference type="AlphaFoldDB" id="A0A073IYK9"/>
<keyword evidence="2" id="KW-0378">Hydrolase</keyword>
<evidence type="ECO:0000313" key="5">
    <source>
        <dbReference type="Proteomes" id="UP000027734"/>
    </source>
</evidence>
<dbReference type="InterPro" id="IPR052723">
    <property type="entry name" value="Acyl-CoA_thioesterase_PaaI"/>
</dbReference>